<organism evidence="2 3">
    <name type="scientific">Trichonephila inaurata madagascariensis</name>
    <dbReference type="NCBI Taxonomy" id="2747483"/>
    <lineage>
        <taxon>Eukaryota</taxon>
        <taxon>Metazoa</taxon>
        <taxon>Ecdysozoa</taxon>
        <taxon>Arthropoda</taxon>
        <taxon>Chelicerata</taxon>
        <taxon>Arachnida</taxon>
        <taxon>Araneae</taxon>
        <taxon>Araneomorphae</taxon>
        <taxon>Entelegynae</taxon>
        <taxon>Araneoidea</taxon>
        <taxon>Nephilidae</taxon>
        <taxon>Trichonephila</taxon>
        <taxon>Trichonephila inaurata</taxon>
    </lineage>
</organism>
<sequence>MTRCVGARLAHSIQLALNITDIETIFWSDSMVTLFWLRDKGDWSVFVANRIKETKLLFPKSDWHHIPGNMNPADLISRGCSPIRPIQRIFPLEASGSDFQELLNPPADSSMKTLDNDGNLPQVSRFGREIKKPNRL</sequence>
<evidence type="ECO:0000313" key="3">
    <source>
        <dbReference type="Proteomes" id="UP000886998"/>
    </source>
</evidence>
<dbReference type="OrthoDB" id="5987340at2759"/>
<name>A0A8X6YFM2_9ARAC</name>
<comment type="caution">
    <text evidence="2">The sequence shown here is derived from an EMBL/GenBank/DDBJ whole genome shotgun (WGS) entry which is preliminary data.</text>
</comment>
<dbReference type="EMBL" id="BMAV01017780">
    <property type="protein sequence ID" value="GFY69752.1"/>
    <property type="molecule type" value="Genomic_DNA"/>
</dbReference>
<feature type="region of interest" description="Disordered" evidence="1">
    <location>
        <begin position="106"/>
        <end position="126"/>
    </location>
</feature>
<protein>
    <submittedName>
        <fullName evidence="2">Integrase catalytic domain-containing protein</fullName>
    </submittedName>
</protein>
<evidence type="ECO:0000313" key="2">
    <source>
        <dbReference type="EMBL" id="GFY69752.1"/>
    </source>
</evidence>
<dbReference type="AlphaFoldDB" id="A0A8X6YFM2"/>
<reference evidence="2" key="1">
    <citation type="submission" date="2020-08" db="EMBL/GenBank/DDBJ databases">
        <title>Multicomponent nature underlies the extraordinary mechanical properties of spider dragline silk.</title>
        <authorList>
            <person name="Kono N."/>
            <person name="Nakamura H."/>
            <person name="Mori M."/>
            <person name="Yoshida Y."/>
            <person name="Ohtoshi R."/>
            <person name="Malay A.D."/>
            <person name="Moran D.A.P."/>
            <person name="Tomita M."/>
            <person name="Numata K."/>
            <person name="Arakawa K."/>
        </authorList>
    </citation>
    <scope>NUCLEOTIDE SEQUENCE</scope>
</reference>
<dbReference type="PANTHER" id="PTHR22955">
    <property type="entry name" value="RETROTRANSPOSON"/>
    <property type="match status" value="1"/>
</dbReference>
<evidence type="ECO:0000256" key="1">
    <source>
        <dbReference type="SAM" id="MobiDB-lite"/>
    </source>
</evidence>
<dbReference type="PANTHER" id="PTHR22955:SF77">
    <property type="entry name" value="ASPARTIC PUTATIVE DOMAIN-CONTAINING PROTEIN-RELATED"/>
    <property type="match status" value="1"/>
</dbReference>
<proteinExistence type="predicted"/>
<keyword evidence="3" id="KW-1185">Reference proteome</keyword>
<dbReference type="Proteomes" id="UP000886998">
    <property type="component" value="Unassembled WGS sequence"/>
</dbReference>
<accession>A0A8X6YFM2</accession>
<gene>
    <name evidence="2" type="primary">AVEN_136580_1</name>
    <name evidence="2" type="ORF">TNIN_256611</name>
</gene>